<evidence type="ECO:0000313" key="2">
    <source>
        <dbReference type="EMBL" id="AMK55659.1"/>
    </source>
</evidence>
<dbReference type="AlphaFoldDB" id="A0A140DYD2"/>
<reference evidence="2 3" key="1">
    <citation type="journal article" date="2016" name="Gut Pathog.">
        <title>Whole genome sequencing of "Faecalibaculum rodentium" ALO17, isolated from C57BL/6J laboratory mouse feces.</title>
        <authorList>
            <person name="Lim S."/>
            <person name="Chang D.H."/>
            <person name="Ahn S."/>
            <person name="Kim B.C."/>
        </authorList>
    </citation>
    <scope>NUCLEOTIDE SEQUENCE [LARGE SCALE GENOMIC DNA]</scope>
    <source>
        <strain evidence="2 3">Alo17</strain>
    </source>
</reference>
<feature type="compositionally biased region" description="Basic and acidic residues" evidence="1">
    <location>
        <begin position="44"/>
        <end position="58"/>
    </location>
</feature>
<keyword evidence="3" id="KW-1185">Reference proteome</keyword>
<evidence type="ECO:0000256" key="1">
    <source>
        <dbReference type="SAM" id="MobiDB-lite"/>
    </source>
</evidence>
<accession>A0A140DYD2</accession>
<evidence type="ECO:0000313" key="3">
    <source>
        <dbReference type="Proteomes" id="UP000069771"/>
    </source>
</evidence>
<proteinExistence type="predicted"/>
<sequence length="58" mass="6957">MRQLPPDRSQTSVLYTRKFMKPPLFPGEKRQRRFSAVFPPFTRGRKDPGRWPDLKLLQ</sequence>
<protein>
    <submittedName>
        <fullName evidence="2">Uncharacterized protein</fullName>
    </submittedName>
</protein>
<dbReference type="KEGG" id="fro:AALO17_25250"/>
<name>A0A140DYD2_9FIRM</name>
<dbReference type="EMBL" id="CP011391">
    <property type="protein sequence ID" value="AMK55659.1"/>
    <property type="molecule type" value="Genomic_DNA"/>
</dbReference>
<feature type="region of interest" description="Disordered" evidence="1">
    <location>
        <begin position="39"/>
        <end position="58"/>
    </location>
</feature>
<gene>
    <name evidence="2" type="ORF">AALO17_25250</name>
</gene>
<dbReference type="STRING" id="1702221.AALO17_25250"/>
<organism evidence="2 3">
    <name type="scientific">Faecalibaculum rodentium</name>
    <dbReference type="NCBI Taxonomy" id="1702221"/>
    <lineage>
        <taxon>Bacteria</taxon>
        <taxon>Bacillati</taxon>
        <taxon>Bacillota</taxon>
        <taxon>Erysipelotrichia</taxon>
        <taxon>Erysipelotrichales</taxon>
        <taxon>Erysipelotrichaceae</taxon>
        <taxon>Faecalibaculum</taxon>
    </lineage>
</organism>
<dbReference type="Proteomes" id="UP000069771">
    <property type="component" value="Chromosome"/>
</dbReference>